<dbReference type="EMBL" id="PDCK01000043">
    <property type="protein sequence ID" value="PRQ31327.1"/>
    <property type="molecule type" value="Genomic_DNA"/>
</dbReference>
<proteinExistence type="predicted"/>
<sequence>MAACRSGVGELAEGWWFAADLGWAFHQFSTRDLALGFLCRWWVYAWKRRRRSQAG</sequence>
<keyword evidence="2" id="KW-1185">Reference proteome</keyword>
<organism evidence="1 2">
    <name type="scientific">Rosa chinensis</name>
    <name type="common">China rose</name>
    <dbReference type="NCBI Taxonomy" id="74649"/>
    <lineage>
        <taxon>Eukaryota</taxon>
        <taxon>Viridiplantae</taxon>
        <taxon>Streptophyta</taxon>
        <taxon>Embryophyta</taxon>
        <taxon>Tracheophyta</taxon>
        <taxon>Spermatophyta</taxon>
        <taxon>Magnoliopsida</taxon>
        <taxon>eudicotyledons</taxon>
        <taxon>Gunneridae</taxon>
        <taxon>Pentapetalae</taxon>
        <taxon>rosids</taxon>
        <taxon>fabids</taxon>
        <taxon>Rosales</taxon>
        <taxon>Rosaceae</taxon>
        <taxon>Rosoideae</taxon>
        <taxon>Rosoideae incertae sedis</taxon>
        <taxon>Rosa</taxon>
    </lineage>
</organism>
<dbReference type="Proteomes" id="UP000238479">
    <property type="component" value="Chromosome 5"/>
</dbReference>
<comment type="caution">
    <text evidence="1">The sequence shown here is derived from an EMBL/GenBank/DDBJ whole genome shotgun (WGS) entry which is preliminary data.</text>
</comment>
<evidence type="ECO:0000313" key="2">
    <source>
        <dbReference type="Proteomes" id="UP000238479"/>
    </source>
</evidence>
<protein>
    <submittedName>
        <fullName evidence="1">Uncharacterized protein</fullName>
    </submittedName>
</protein>
<name>A0A2P6QAX7_ROSCH</name>
<evidence type="ECO:0000313" key="1">
    <source>
        <dbReference type="EMBL" id="PRQ31327.1"/>
    </source>
</evidence>
<dbReference type="Gramene" id="PRQ31327">
    <property type="protein sequence ID" value="PRQ31327"/>
    <property type="gene ID" value="RchiOBHm_Chr5g0034241"/>
</dbReference>
<dbReference type="AlphaFoldDB" id="A0A2P6QAX7"/>
<accession>A0A2P6QAX7</accession>
<reference evidence="1 2" key="1">
    <citation type="journal article" date="2018" name="Nat. Genet.">
        <title>The Rosa genome provides new insights in the design of modern roses.</title>
        <authorList>
            <person name="Bendahmane M."/>
        </authorList>
    </citation>
    <scope>NUCLEOTIDE SEQUENCE [LARGE SCALE GENOMIC DNA]</scope>
    <source>
        <strain evidence="2">cv. Old Blush</strain>
    </source>
</reference>
<gene>
    <name evidence="1" type="ORF">RchiOBHm_Chr5g0034241</name>
</gene>